<dbReference type="SMART" id="SM00388">
    <property type="entry name" value="HisKA"/>
    <property type="match status" value="1"/>
</dbReference>
<dbReference type="InterPro" id="IPR000014">
    <property type="entry name" value="PAS"/>
</dbReference>
<evidence type="ECO:0000256" key="11">
    <source>
        <dbReference type="ARBA" id="ARBA00023306"/>
    </source>
</evidence>
<dbReference type="InterPro" id="IPR036890">
    <property type="entry name" value="HATPase_C_sf"/>
</dbReference>
<evidence type="ECO:0000256" key="5">
    <source>
        <dbReference type="ARBA" id="ARBA00022679"/>
    </source>
</evidence>
<dbReference type="InterPro" id="IPR011006">
    <property type="entry name" value="CheY-like_superfamily"/>
</dbReference>
<evidence type="ECO:0000259" key="14">
    <source>
        <dbReference type="PROSITE" id="PS50109"/>
    </source>
</evidence>
<evidence type="ECO:0000313" key="17">
    <source>
        <dbReference type="Proteomes" id="UP001150924"/>
    </source>
</evidence>
<comment type="subcellular location">
    <subcellularLocation>
        <location evidence="2">Membrane</location>
    </subcellularLocation>
</comment>
<evidence type="ECO:0000313" key="16">
    <source>
        <dbReference type="EMBL" id="MCY1012437.1"/>
    </source>
</evidence>
<dbReference type="RefSeq" id="WP_267775861.1">
    <property type="nucleotide sequence ID" value="NZ_JAPNKE010000002.1"/>
</dbReference>
<dbReference type="GO" id="GO:0009927">
    <property type="term" value="F:histidine phosphotransfer kinase activity"/>
    <property type="evidence" value="ECO:0007669"/>
    <property type="project" value="TreeGrafter"/>
</dbReference>
<keyword evidence="8" id="KW-0067">ATP-binding</keyword>
<dbReference type="GO" id="GO:0005524">
    <property type="term" value="F:ATP binding"/>
    <property type="evidence" value="ECO:0007669"/>
    <property type="project" value="UniProtKB-KW"/>
</dbReference>
<dbReference type="InterPro" id="IPR003661">
    <property type="entry name" value="HisK_dim/P_dom"/>
</dbReference>
<evidence type="ECO:0000256" key="12">
    <source>
        <dbReference type="PROSITE-ProRule" id="PRU00169"/>
    </source>
</evidence>
<dbReference type="InterPro" id="IPR013656">
    <property type="entry name" value="PAS_4"/>
</dbReference>
<evidence type="ECO:0000256" key="1">
    <source>
        <dbReference type="ARBA" id="ARBA00000085"/>
    </source>
</evidence>
<dbReference type="AlphaFoldDB" id="A0A9X3EY08"/>
<dbReference type="InterPro" id="IPR003594">
    <property type="entry name" value="HATPase_dom"/>
</dbReference>
<sequence>MCPSGHAEPRERELSRLLDLSSDWLAILGPAGDLQAANVGLRQLFGGPPLGMLFVELLRPVDQPAWVDAWRRACAGETARVVCRPRAGELAVAWTMVQEPGCEEVCVVGRPAEDPRALQGEVLRSVVANVPIVLFATDARGALLLLEGRGLQALGLEPRGYLGEPVYEVFAGLPALLDGVRRALKGLSLRGVFEFTDRHFETWTAPFHDSHGTQLGAIGVATDISESVRSERRLRELNEKLEVARDEAIEASRAKSAFLANMSHELRTPLNAIIGYSEIVLEELRGHRDQVGVDVQKIHGAGNHLLGIISDILDLSKIEAGRMELHIETFSVQSMLNDVCNTAQRLMAQNGNAFDLHLAEELGDMTADLTKVRQVLFNLLSNAAKFTENGRIALEVRRLPSAAAEAGEPRDRSQDWFEFVVADNGIGMSAEQTNRLFQTFYQGDSSTTRKYGGTGLGLAISRRFCQMMAGEIAVESIPGTGSTFRVRLPARVIGSSLPAEEGSREPSLPLGPRNDSAPQAMLVIDDDPNVYDLMERILSREGLEVYGAATGKEGLALAKRLKPVVIALDIMMPGMDGWAVLQAIRADPDLKGTAVVVVSMLDEKPLGLALGADDYLTKPLRREQLVASIQRLVPVRDGYILVVEDDEGLRELLQRTLLEEGWSVRVASTGPQALEMIEKSRPGLILLDLKIPELDGYEVLQRIRSRPEFVRVPVAVMTAQELARDDWERLGGRVEQVIQKGMYSRNRLMREIRRLAAHFVRR</sequence>
<keyword evidence="7" id="KW-0418">Kinase</keyword>
<dbReference type="Gene3D" id="3.30.565.10">
    <property type="entry name" value="Histidine kinase-like ATPase, C-terminal domain"/>
    <property type="match status" value="1"/>
</dbReference>
<evidence type="ECO:0000256" key="8">
    <source>
        <dbReference type="ARBA" id="ARBA00022840"/>
    </source>
</evidence>
<dbReference type="PANTHER" id="PTHR43047:SF72">
    <property type="entry name" value="OSMOSENSING HISTIDINE PROTEIN KINASE SLN1"/>
    <property type="match status" value="1"/>
</dbReference>
<evidence type="ECO:0000256" key="4">
    <source>
        <dbReference type="ARBA" id="ARBA00022553"/>
    </source>
</evidence>
<evidence type="ECO:0000256" key="9">
    <source>
        <dbReference type="ARBA" id="ARBA00023012"/>
    </source>
</evidence>
<reference evidence="16" key="1">
    <citation type="submission" date="2022-11" db="EMBL/GenBank/DDBJ databases">
        <title>Minimal conservation of predation-associated metabolite biosynthetic gene clusters underscores biosynthetic potential of Myxococcota including descriptions for ten novel species: Archangium lansinium sp. nov., Myxococcus landrumus sp. nov., Nannocystis bai.</title>
        <authorList>
            <person name="Ahearne A."/>
            <person name="Stevens C."/>
            <person name="Phillips K."/>
        </authorList>
    </citation>
    <scope>NUCLEOTIDE SEQUENCE</scope>
    <source>
        <strain evidence="16">Na p29</strain>
    </source>
</reference>
<dbReference type="InterPro" id="IPR001789">
    <property type="entry name" value="Sig_transdc_resp-reg_receiver"/>
</dbReference>
<dbReference type="SMART" id="SM00448">
    <property type="entry name" value="REC"/>
    <property type="match status" value="2"/>
</dbReference>
<feature type="domain" description="Response regulatory" evidence="15">
    <location>
        <begin position="639"/>
        <end position="755"/>
    </location>
</feature>
<keyword evidence="9" id="KW-0902">Two-component regulatory system</keyword>
<keyword evidence="6" id="KW-0547">Nucleotide-binding</keyword>
<dbReference type="Gene3D" id="1.10.287.130">
    <property type="match status" value="1"/>
</dbReference>
<dbReference type="InterPro" id="IPR004358">
    <property type="entry name" value="Sig_transdc_His_kin-like_C"/>
</dbReference>
<dbReference type="Pfam" id="PF02518">
    <property type="entry name" value="HATPase_c"/>
    <property type="match status" value="1"/>
</dbReference>
<keyword evidence="11" id="KW-0131">Cell cycle</keyword>
<dbReference type="SMART" id="SM00091">
    <property type="entry name" value="PAS"/>
    <property type="match status" value="2"/>
</dbReference>
<feature type="domain" description="Response regulatory" evidence="15">
    <location>
        <begin position="520"/>
        <end position="633"/>
    </location>
</feature>
<evidence type="ECO:0000256" key="6">
    <source>
        <dbReference type="ARBA" id="ARBA00022741"/>
    </source>
</evidence>
<feature type="domain" description="Histidine kinase" evidence="14">
    <location>
        <begin position="261"/>
        <end position="492"/>
    </location>
</feature>
<evidence type="ECO:0000259" key="15">
    <source>
        <dbReference type="PROSITE" id="PS50110"/>
    </source>
</evidence>
<dbReference type="Pfam" id="PF00072">
    <property type="entry name" value="Response_reg"/>
    <property type="match status" value="2"/>
</dbReference>
<dbReference type="SUPFAM" id="SSF55874">
    <property type="entry name" value="ATPase domain of HSP90 chaperone/DNA topoisomerase II/histidine kinase"/>
    <property type="match status" value="1"/>
</dbReference>
<dbReference type="Pfam" id="PF00512">
    <property type="entry name" value="HisKA"/>
    <property type="match status" value="1"/>
</dbReference>
<feature type="coiled-coil region" evidence="13">
    <location>
        <begin position="227"/>
        <end position="254"/>
    </location>
</feature>
<dbReference type="InterPro" id="IPR036097">
    <property type="entry name" value="HisK_dim/P_sf"/>
</dbReference>
<evidence type="ECO:0000256" key="13">
    <source>
        <dbReference type="SAM" id="Coils"/>
    </source>
</evidence>
<dbReference type="CDD" id="cd17574">
    <property type="entry name" value="REC_OmpR"/>
    <property type="match status" value="2"/>
</dbReference>
<dbReference type="PRINTS" id="PR00344">
    <property type="entry name" value="BCTRLSENSOR"/>
</dbReference>
<keyword evidence="17" id="KW-1185">Reference proteome</keyword>
<dbReference type="GO" id="GO:0000155">
    <property type="term" value="F:phosphorelay sensor kinase activity"/>
    <property type="evidence" value="ECO:0007669"/>
    <property type="project" value="InterPro"/>
</dbReference>
<protein>
    <recommendedName>
        <fullName evidence="3">histidine kinase</fullName>
        <ecNumber evidence="3">2.7.13.3</ecNumber>
    </recommendedName>
</protein>
<dbReference type="EC" id="2.7.13.3" evidence="3"/>
<dbReference type="Proteomes" id="UP001150924">
    <property type="component" value="Unassembled WGS sequence"/>
</dbReference>
<proteinExistence type="predicted"/>
<dbReference type="SUPFAM" id="SSF52172">
    <property type="entry name" value="CheY-like"/>
    <property type="match status" value="2"/>
</dbReference>
<keyword evidence="4 12" id="KW-0597">Phosphoprotein</keyword>
<dbReference type="Gene3D" id="3.40.50.2300">
    <property type="match status" value="2"/>
</dbReference>
<keyword evidence="5" id="KW-0808">Transferase</keyword>
<dbReference type="EMBL" id="JAPNKE010000002">
    <property type="protein sequence ID" value="MCY1012437.1"/>
    <property type="molecule type" value="Genomic_DNA"/>
</dbReference>
<feature type="modified residue" description="4-aspartylphosphate" evidence="12">
    <location>
        <position position="569"/>
    </location>
</feature>
<dbReference type="SUPFAM" id="SSF47384">
    <property type="entry name" value="Homodimeric domain of signal transducing histidine kinase"/>
    <property type="match status" value="1"/>
</dbReference>
<dbReference type="SUPFAM" id="SSF55785">
    <property type="entry name" value="PYP-like sensor domain (PAS domain)"/>
    <property type="match status" value="2"/>
</dbReference>
<feature type="modified residue" description="4-aspartylphosphate" evidence="12">
    <location>
        <position position="688"/>
    </location>
</feature>
<dbReference type="FunFam" id="1.10.287.130:FF:000038">
    <property type="entry name" value="Sensory transduction histidine kinase"/>
    <property type="match status" value="1"/>
</dbReference>
<dbReference type="CDD" id="cd00082">
    <property type="entry name" value="HisKA"/>
    <property type="match status" value="1"/>
</dbReference>
<gene>
    <name evidence="16" type="ORF">OV079_44265</name>
</gene>
<dbReference type="FunFam" id="3.30.565.10:FF:000010">
    <property type="entry name" value="Sensor histidine kinase RcsC"/>
    <property type="match status" value="1"/>
</dbReference>
<evidence type="ECO:0000256" key="7">
    <source>
        <dbReference type="ARBA" id="ARBA00022777"/>
    </source>
</evidence>
<dbReference type="InterPro" id="IPR035965">
    <property type="entry name" value="PAS-like_dom_sf"/>
</dbReference>
<comment type="catalytic activity">
    <reaction evidence="1">
        <text>ATP + protein L-histidine = ADP + protein N-phospho-L-histidine.</text>
        <dbReference type="EC" id="2.7.13.3"/>
    </reaction>
</comment>
<dbReference type="GO" id="GO:0005886">
    <property type="term" value="C:plasma membrane"/>
    <property type="evidence" value="ECO:0007669"/>
    <property type="project" value="TreeGrafter"/>
</dbReference>
<organism evidence="16 17">
    <name type="scientific">Nannocystis pusilla</name>
    <dbReference type="NCBI Taxonomy" id="889268"/>
    <lineage>
        <taxon>Bacteria</taxon>
        <taxon>Pseudomonadati</taxon>
        <taxon>Myxococcota</taxon>
        <taxon>Polyangia</taxon>
        <taxon>Nannocystales</taxon>
        <taxon>Nannocystaceae</taxon>
        <taxon>Nannocystis</taxon>
    </lineage>
</organism>
<dbReference type="Pfam" id="PF08448">
    <property type="entry name" value="PAS_4"/>
    <property type="match status" value="1"/>
</dbReference>
<accession>A0A9X3EY08</accession>
<name>A0A9X3EY08_9BACT</name>
<dbReference type="Gene3D" id="3.30.450.20">
    <property type="entry name" value="PAS domain"/>
    <property type="match status" value="1"/>
</dbReference>
<dbReference type="PROSITE" id="PS50109">
    <property type="entry name" value="HIS_KIN"/>
    <property type="match status" value="1"/>
</dbReference>
<comment type="caution">
    <text evidence="16">The sequence shown here is derived from an EMBL/GenBank/DDBJ whole genome shotgun (WGS) entry which is preliminary data.</text>
</comment>
<dbReference type="InterPro" id="IPR005467">
    <property type="entry name" value="His_kinase_dom"/>
</dbReference>
<evidence type="ECO:0000256" key="2">
    <source>
        <dbReference type="ARBA" id="ARBA00004370"/>
    </source>
</evidence>
<dbReference type="SMART" id="SM00387">
    <property type="entry name" value="HATPase_c"/>
    <property type="match status" value="1"/>
</dbReference>
<dbReference type="PANTHER" id="PTHR43047">
    <property type="entry name" value="TWO-COMPONENT HISTIDINE PROTEIN KINASE"/>
    <property type="match status" value="1"/>
</dbReference>
<evidence type="ECO:0000256" key="10">
    <source>
        <dbReference type="ARBA" id="ARBA00023136"/>
    </source>
</evidence>
<dbReference type="PROSITE" id="PS50110">
    <property type="entry name" value="RESPONSE_REGULATORY"/>
    <property type="match status" value="2"/>
</dbReference>
<keyword evidence="10" id="KW-0472">Membrane</keyword>
<evidence type="ECO:0000256" key="3">
    <source>
        <dbReference type="ARBA" id="ARBA00012438"/>
    </source>
</evidence>
<dbReference type="CDD" id="cd16922">
    <property type="entry name" value="HATPase_EvgS-ArcB-TorS-like"/>
    <property type="match status" value="1"/>
</dbReference>
<keyword evidence="13" id="KW-0175">Coiled coil</keyword>